<gene>
    <name evidence="1" type="ORF">EEDITHA_LOCUS3036</name>
</gene>
<dbReference type="Proteomes" id="UP001153954">
    <property type="component" value="Unassembled WGS sequence"/>
</dbReference>
<proteinExistence type="predicted"/>
<protein>
    <submittedName>
        <fullName evidence="1">Uncharacterized protein</fullName>
    </submittedName>
</protein>
<organism evidence="1 2">
    <name type="scientific">Euphydryas editha</name>
    <name type="common">Edith's checkerspot</name>
    <dbReference type="NCBI Taxonomy" id="104508"/>
    <lineage>
        <taxon>Eukaryota</taxon>
        <taxon>Metazoa</taxon>
        <taxon>Ecdysozoa</taxon>
        <taxon>Arthropoda</taxon>
        <taxon>Hexapoda</taxon>
        <taxon>Insecta</taxon>
        <taxon>Pterygota</taxon>
        <taxon>Neoptera</taxon>
        <taxon>Endopterygota</taxon>
        <taxon>Lepidoptera</taxon>
        <taxon>Glossata</taxon>
        <taxon>Ditrysia</taxon>
        <taxon>Papilionoidea</taxon>
        <taxon>Nymphalidae</taxon>
        <taxon>Nymphalinae</taxon>
        <taxon>Euphydryas</taxon>
    </lineage>
</organism>
<reference evidence="1" key="1">
    <citation type="submission" date="2022-03" db="EMBL/GenBank/DDBJ databases">
        <authorList>
            <person name="Tunstrom K."/>
        </authorList>
    </citation>
    <scope>NUCLEOTIDE SEQUENCE</scope>
</reference>
<keyword evidence="2" id="KW-1185">Reference proteome</keyword>
<accession>A0AAU9TMP1</accession>
<comment type="caution">
    <text evidence="1">The sequence shown here is derived from an EMBL/GenBank/DDBJ whole genome shotgun (WGS) entry which is preliminary data.</text>
</comment>
<name>A0AAU9TMP1_EUPED</name>
<dbReference type="EMBL" id="CAKOGL010000005">
    <property type="protein sequence ID" value="CAH2086694.1"/>
    <property type="molecule type" value="Genomic_DNA"/>
</dbReference>
<sequence length="88" mass="10060">MTSTIGPKPSVLYILFLARGLKNDEKIIELKEEMNRLQWDILGISEARTEGEDMVILEFGNLFYYRKGDYSPKEVSGLWSAYPSLGIL</sequence>
<dbReference type="AlphaFoldDB" id="A0AAU9TMP1"/>
<evidence type="ECO:0000313" key="2">
    <source>
        <dbReference type="Proteomes" id="UP001153954"/>
    </source>
</evidence>
<evidence type="ECO:0000313" key="1">
    <source>
        <dbReference type="EMBL" id="CAH2086694.1"/>
    </source>
</evidence>